<name>A0A1U9NK68_9BACT</name>
<dbReference type="AlphaFoldDB" id="A0A1U9NK68"/>
<feature type="transmembrane region" description="Helical" evidence="1">
    <location>
        <begin position="91"/>
        <end position="120"/>
    </location>
</feature>
<accession>A0A1U9NK68</accession>
<organism evidence="2 3">
    <name type="scientific">Anaerohalosphaera lusitana</name>
    <dbReference type="NCBI Taxonomy" id="1936003"/>
    <lineage>
        <taxon>Bacteria</taxon>
        <taxon>Pseudomonadati</taxon>
        <taxon>Planctomycetota</taxon>
        <taxon>Phycisphaerae</taxon>
        <taxon>Sedimentisphaerales</taxon>
        <taxon>Anaerohalosphaeraceae</taxon>
        <taxon>Anaerohalosphaera</taxon>
    </lineage>
</organism>
<reference evidence="3" key="1">
    <citation type="submission" date="2017-02" db="EMBL/GenBank/DDBJ databases">
        <title>Comparative genomics and description of representatives of a novel lineage of planctomycetes thriving in anoxic sediments.</title>
        <authorList>
            <person name="Spring S."/>
            <person name="Bunk B."/>
            <person name="Sproer C."/>
        </authorList>
    </citation>
    <scope>NUCLEOTIDE SEQUENCE [LARGE SCALE GENOMIC DNA]</scope>
    <source>
        <strain evidence="3">ST-NAGAB-D1</strain>
    </source>
</reference>
<sequence length="141" mass="15487">MASKYDDALNILAVFHFVIGGLMLFFASVPMVMVLVFNFANWFGGMHGPRMHDAVPATIFMTFMGFVVLSVVVLGICVISAGRCLMKKRGYVFCMVVAAILCIFFPLGTLLGVFTIIVLMQDEVRRMFEGGRSGVVESEGK</sequence>
<proteinExistence type="predicted"/>
<feature type="transmembrane region" description="Helical" evidence="1">
    <location>
        <begin position="12"/>
        <end position="37"/>
    </location>
</feature>
<evidence type="ECO:0008006" key="4">
    <source>
        <dbReference type="Google" id="ProtNLM"/>
    </source>
</evidence>
<dbReference type="Proteomes" id="UP000189674">
    <property type="component" value="Chromosome"/>
</dbReference>
<evidence type="ECO:0000256" key="1">
    <source>
        <dbReference type="SAM" id="Phobius"/>
    </source>
</evidence>
<dbReference type="STRING" id="1936003.STSP2_01289"/>
<dbReference type="OrthoDB" id="281928at2"/>
<evidence type="ECO:0000313" key="3">
    <source>
        <dbReference type="Proteomes" id="UP000189674"/>
    </source>
</evidence>
<gene>
    <name evidence="2" type="ORF">STSP2_01289</name>
</gene>
<dbReference type="RefSeq" id="WP_146660871.1">
    <property type="nucleotide sequence ID" value="NZ_CP019791.1"/>
</dbReference>
<protein>
    <recommendedName>
        <fullName evidence="4">DUF4064 domain-containing protein</fullName>
    </recommendedName>
</protein>
<dbReference type="EMBL" id="CP019791">
    <property type="protein sequence ID" value="AQT68134.1"/>
    <property type="molecule type" value="Genomic_DNA"/>
</dbReference>
<keyword evidence="1" id="KW-1133">Transmembrane helix</keyword>
<dbReference type="KEGG" id="alus:STSP2_01289"/>
<keyword evidence="1" id="KW-0812">Transmembrane</keyword>
<keyword evidence="1" id="KW-0472">Membrane</keyword>
<keyword evidence="3" id="KW-1185">Reference proteome</keyword>
<feature type="transmembrane region" description="Helical" evidence="1">
    <location>
        <begin position="57"/>
        <end position="79"/>
    </location>
</feature>
<evidence type="ECO:0000313" key="2">
    <source>
        <dbReference type="EMBL" id="AQT68134.1"/>
    </source>
</evidence>